<name>A0ABV3PE27_9ACTN</name>
<comment type="caution">
    <text evidence="1">The sequence shown here is derived from an EMBL/GenBank/DDBJ whole genome shotgun (WGS) entry which is preliminary data.</text>
</comment>
<dbReference type="EMBL" id="JBFNQN010000045">
    <property type="protein sequence ID" value="MEW9267900.1"/>
    <property type="molecule type" value="Genomic_DNA"/>
</dbReference>
<protein>
    <submittedName>
        <fullName evidence="1">Uncharacterized protein</fullName>
    </submittedName>
</protein>
<dbReference type="RefSeq" id="WP_367641445.1">
    <property type="nucleotide sequence ID" value="NZ_JBFNQN010000045.1"/>
</dbReference>
<evidence type="ECO:0000313" key="1">
    <source>
        <dbReference type="EMBL" id="MEW9267900.1"/>
    </source>
</evidence>
<evidence type="ECO:0000313" key="2">
    <source>
        <dbReference type="Proteomes" id="UP001555826"/>
    </source>
</evidence>
<organism evidence="1 2">
    <name type="scientific">Kineococcus endophyticus</name>
    <dbReference type="NCBI Taxonomy" id="1181883"/>
    <lineage>
        <taxon>Bacteria</taxon>
        <taxon>Bacillati</taxon>
        <taxon>Actinomycetota</taxon>
        <taxon>Actinomycetes</taxon>
        <taxon>Kineosporiales</taxon>
        <taxon>Kineosporiaceae</taxon>
        <taxon>Kineococcus</taxon>
    </lineage>
</organism>
<dbReference type="Proteomes" id="UP001555826">
    <property type="component" value="Unassembled WGS sequence"/>
</dbReference>
<gene>
    <name evidence="1" type="ORF">AB1207_24455</name>
</gene>
<proteinExistence type="predicted"/>
<sequence length="92" mass="10353">MTLWRDTDVERAIEKAEAEAWTYARETTWEPERVTDYLGLAQAYALSDKPSDGAEVFSLMRTSDLPPAAYLDRFFDTGREYQGDVGGPAELA</sequence>
<accession>A0ABV3PE27</accession>
<keyword evidence="2" id="KW-1185">Reference proteome</keyword>
<reference evidence="1 2" key="1">
    <citation type="submission" date="2024-07" db="EMBL/GenBank/DDBJ databases">
        <authorList>
            <person name="Thanompreechachai J."/>
            <person name="Duangmal K."/>
        </authorList>
    </citation>
    <scope>NUCLEOTIDE SEQUENCE [LARGE SCALE GENOMIC DNA]</scope>
    <source>
        <strain evidence="1 2">KCTC 19886</strain>
    </source>
</reference>